<evidence type="ECO:0000313" key="3">
    <source>
        <dbReference type="Proteomes" id="UP000028401"/>
    </source>
</evidence>
<dbReference type="Gene3D" id="3.10.450.50">
    <property type="match status" value="1"/>
</dbReference>
<sequence>MTNKEEIHTLINNYATYADTRQTKAQFDLFTKDGSMSVYYPWNKGKAEEINTSEKMLATFEALKQYEKTVHFIGQVEIALDSEKPRQASAYVYTIAHHVITKENGEKSLMIAYLRYDDSFEKTESGWKFKHRELHADVIENRDLK</sequence>
<comment type="caution">
    <text evidence="2">The sequence shown here is derived from an EMBL/GenBank/DDBJ whole genome shotgun (WGS) entry which is preliminary data.</text>
</comment>
<dbReference type="AlphaFoldDB" id="A0A084AAP4"/>
<proteinExistence type="predicted"/>
<organism evidence="2 3">
    <name type="scientific">Lactococcus cremoris subsp. cremoris GE214</name>
    <dbReference type="NCBI Taxonomy" id="1415168"/>
    <lineage>
        <taxon>Bacteria</taxon>
        <taxon>Bacillati</taxon>
        <taxon>Bacillota</taxon>
        <taxon>Bacilli</taxon>
        <taxon>Lactobacillales</taxon>
        <taxon>Streptococcaceae</taxon>
        <taxon>Lactococcus</taxon>
        <taxon>Lactococcus cremoris subsp. cremoris</taxon>
    </lineage>
</organism>
<name>A0A084AAP4_LACLC</name>
<dbReference type="InterPro" id="IPR032710">
    <property type="entry name" value="NTF2-like_dom_sf"/>
</dbReference>
<dbReference type="Proteomes" id="UP000028401">
    <property type="component" value="Unassembled WGS sequence"/>
</dbReference>
<protein>
    <recommendedName>
        <fullName evidence="1">SnoaL-like domain-containing protein</fullName>
    </recommendedName>
</protein>
<accession>A0A084AAP4</accession>
<dbReference type="RefSeq" id="WP_011834369.1">
    <property type="nucleotide sequence ID" value="NZ_AZSI01000048.1"/>
</dbReference>
<dbReference type="SUPFAM" id="SSF54427">
    <property type="entry name" value="NTF2-like"/>
    <property type="match status" value="1"/>
</dbReference>
<feature type="domain" description="SnoaL-like" evidence="1">
    <location>
        <begin position="3"/>
        <end position="132"/>
    </location>
</feature>
<dbReference type="Pfam" id="PF13577">
    <property type="entry name" value="SnoaL_4"/>
    <property type="match status" value="1"/>
</dbReference>
<evidence type="ECO:0000259" key="1">
    <source>
        <dbReference type="Pfam" id="PF13577"/>
    </source>
</evidence>
<dbReference type="PATRIC" id="fig|1415168.3.peg.1604"/>
<reference evidence="2 3" key="1">
    <citation type="submission" date="2014-06" db="EMBL/GenBank/DDBJ databases">
        <title>Draft genome sequence of the putrescine producing strain Lactococcus lactis subsp cremoris GE214.</title>
        <authorList>
            <person name="Ladero V."/>
            <person name="Linares D.M."/>
            <person name="del Rio B."/>
            <person name="Mayo B."/>
            <person name="Martin M.C."/>
            <person name="Fernandez M."/>
            <person name="Alvarez M.A."/>
        </authorList>
    </citation>
    <scope>NUCLEOTIDE SEQUENCE [LARGE SCALE GENOMIC DNA]</scope>
    <source>
        <strain evidence="2 3">GE214</strain>
    </source>
</reference>
<gene>
    <name evidence="2" type="ORF">U725_01536</name>
</gene>
<dbReference type="GeneID" id="61108609"/>
<evidence type="ECO:0000313" key="2">
    <source>
        <dbReference type="EMBL" id="KEY62373.1"/>
    </source>
</evidence>
<dbReference type="InterPro" id="IPR037401">
    <property type="entry name" value="SnoaL-like"/>
</dbReference>
<dbReference type="EMBL" id="AZSI01000048">
    <property type="protein sequence ID" value="KEY62373.1"/>
    <property type="molecule type" value="Genomic_DNA"/>
</dbReference>